<dbReference type="InterPro" id="IPR023009">
    <property type="entry name" value="Tyrosine_recombinase_XerC/XerD"/>
</dbReference>
<comment type="function">
    <text evidence="11">Site-specific tyrosine recombinase, which acts by catalyzing the cutting and rejoining of the recombining DNA molecules. The XerC-XerD complex is essential to convert dimers of the bacterial chromosome into monomers to permit their segregation at cell division. It also contributes to the segregational stability of plasmids.</text>
</comment>
<evidence type="ECO:0000259" key="12">
    <source>
        <dbReference type="PROSITE" id="PS51898"/>
    </source>
</evidence>
<dbReference type="Proteomes" id="UP000471298">
    <property type="component" value="Unassembled WGS sequence"/>
</dbReference>
<feature type="active site" evidence="11">
    <location>
        <position position="244"/>
    </location>
</feature>
<dbReference type="RefSeq" id="WP_152810473.1">
    <property type="nucleotide sequence ID" value="NZ_WHNW01000007.1"/>
</dbReference>
<dbReference type="PROSITE" id="PS51900">
    <property type="entry name" value="CB"/>
    <property type="match status" value="1"/>
</dbReference>
<evidence type="ECO:0000256" key="7">
    <source>
        <dbReference type="ARBA" id="ARBA00022908"/>
    </source>
</evidence>
<feature type="active site" evidence="11">
    <location>
        <position position="270"/>
    </location>
</feature>
<evidence type="ECO:0000259" key="13">
    <source>
        <dbReference type="PROSITE" id="PS51900"/>
    </source>
</evidence>
<dbReference type="InterPro" id="IPR004107">
    <property type="entry name" value="Integrase_SAM-like_N"/>
</dbReference>
<comment type="similarity">
    <text evidence="2 11">Belongs to the 'phage' integrase family. XerD subfamily.</text>
</comment>
<reference evidence="14 15" key="1">
    <citation type="submission" date="2019-10" db="EMBL/GenBank/DDBJ databases">
        <title>Cardiobacteriales fam. a chemoheterotrophic member of the order Cardiobacteriales, and proposal of Cardiobacteriales fam. nov.</title>
        <authorList>
            <person name="Wang C."/>
        </authorList>
    </citation>
    <scope>NUCLEOTIDE SEQUENCE [LARGE SCALE GENOMIC DNA]</scope>
    <source>
        <strain evidence="14 15">ML27</strain>
    </source>
</reference>
<evidence type="ECO:0000256" key="6">
    <source>
        <dbReference type="ARBA" id="ARBA00022829"/>
    </source>
</evidence>
<keyword evidence="7 11" id="KW-0229">DNA integration</keyword>
<keyword evidence="4 11" id="KW-0963">Cytoplasm</keyword>
<dbReference type="InterPro" id="IPR044068">
    <property type="entry name" value="CB"/>
</dbReference>
<feature type="active site" evidence="11">
    <location>
        <position position="247"/>
    </location>
</feature>
<dbReference type="GO" id="GO:0006313">
    <property type="term" value="P:DNA transposition"/>
    <property type="evidence" value="ECO:0007669"/>
    <property type="project" value="UniProtKB-UniRule"/>
</dbReference>
<protein>
    <recommendedName>
        <fullName evidence="3 11">Tyrosine recombinase XerD</fullName>
    </recommendedName>
</protein>
<dbReference type="GO" id="GO:0009037">
    <property type="term" value="F:tyrosine-based site-specific recombinase activity"/>
    <property type="evidence" value="ECO:0007669"/>
    <property type="project" value="UniProtKB-UniRule"/>
</dbReference>
<dbReference type="PANTHER" id="PTHR30349:SF90">
    <property type="entry name" value="TYROSINE RECOMBINASE XERD"/>
    <property type="match status" value="1"/>
</dbReference>
<comment type="subunit">
    <text evidence="11">Forms a cyclic heterotetrameric complex composed of two molecules of XerC and two molecules of XerD.</text>
</comment>
<dbReference type="InterPro" id="IPR002104">
    <property type="entry name" value="Integrase_catalytic"/>
</dbReference>
<keyword evidence="8 11" id="KW-0238">DNA-binding</keyword>
<evidence type="ECO:0000256" key="11">
    <source>
        <dbReference type="HAMAP-Rule" id="MF_01807"/>
    </source>
</evidence>
<dbReference type="Pfam" id="PF02899">
    <property type="entry name" value="Phage_int_SAM_1"/>
    <property type="match status" value="1"/>
</dbReference>
<feature type="domain" description="Core-binding (CB)" evidence="13">
    <location>
        <begin position="4"/>
        <end position="89"/>
    </location>
</feature>
<dbReference type="GO" id="GO:0005737">
    <property type="term" value="C:cytoplasm"/>
    <property type="evidence" value="ECO:0007669"/>
    <property type="project" value="UniProtKB-SubCell"/>
</dbReference>
<name>A0A6N7EV92_9GAMM</name>
<keyword evidence="6 11" id="KW-0159">Chromosome partition</keyword>
<evidence type="ECO:0000256" key="5">
    <source>
        <dbReference type="ARBA" id="ARBA00022618"/>
    </source>
</evidence>
<evidence type="ECO:0000256" key="4">
    <source>
        <dbReference type="ARBA" id="ARBA00022490"/>
    </source>
</evidence>
<dbReference type="EMBL" id="WHNW01000007">
    <property type="protein sequence ID" value="MPV86481.1"/>
    <property type="molecule type" value="Genomic_DNA"/>
</dbReference>
<proteinExistence type="inferred from homology"/>
<dbReference type="SUPFAM" id="SSF56349">
    <property type="entry name" value="DNA breaking-rejoining enzymes"/>
    <property type="match status" value="1"/>
</dbReference>
<keyword evidence="9 11" id="KW-0233">DNA recombination</keyword>
<feature type="active site" evidence="11">
    <location>
        <position position="150"/>
    </location>
</feature>
<dbReference type="AlphaFoldDB" id="A0A6N7EV92"/>
<dbReference type="InterPro" id="IPR050090">
    <property type="entry name" value="Tyrosine_recombinase_XerCD"/>
</dbReference>
<comment type="caution">
    <text evidence="14">The sequence shown here is derived from an EMBL/GenBank/DDBJ whole genome shotgun (WGS) entry which is preliminary data.</text>
</comment>
<dbReference type="InterPro" id="IPR011010">
    <property type="entry name" value="DNA_brk_join_enz"/>
</dbReference>
<dbReference type="Gene3D" id="1.10.443.10">
    <property type="entry name" value="Intergrase catalytic core"/>
    <property type="match status" value="1"/>
</dbReference>
<comment type="subcellular location">
    <subcellularLocation>
        <location evidence="1 11">Cytoplasm</location>
    </subcellularLocation>
</comment>
<evidence type="ECO:0000256" key="10">
    <source>
        <dbReference type="ARBA" id="ARBA00023306"/>
    </source>
</evidence>
<evidence type="ECO:0000313" key="14">
    <source>
        <dbReference type="EMBL" id="MPV86481.1"/>
    </source>
</evidence>
<sequence length="298" mass="33849">MSELANQRLIEDFILHLQRVENLSKNTCQSYHNDLGIFVKYLDNAQQTVTGASPDDIANFLLSRINEGIKHSSNARMQSTIRRFYHYLVKENHLSENPTAQLAHSKPRRTIPKTLTESDVELLLNTPDCTTAIGLRDRTMLEVLYATGLRVSELINIRLYDFDLNAGVLKVMGKGSKERILPLGEHAHDWVLQYLDIRAALLNQKACDTLFLSKRGQTMTRQTFWHAIKRYANQAGIHSELSPHTLRHAFATHLLNHGADLRIVQLLLGHSSISTTQIYTHVATARLKTLHGEHHPRG</sequence>
<dbReference type="GO" id="GO:0003677">
    <property type="term" value="F:DNA binding"/>
    <property type="evidence" value="ECO:0007669"/>
    <property type="project" value="UniProtKB-UniRule"/>
</dbReference>
<dbReference type="NCBIfam" id="TIGR02225">
    <property type="entry name" value="recomb_XerD"/>
    <property type="match status" value="1"/>
</dbReference>
<evidence type="ECO:0000256" key="3">
    <source>
        <dbReference type="ARBA" id="ARBA00015810"/>
    </source>
</evidence>
<feature type="domain" description="Tyr recombinase" evidence="12">
    <location>
        <begin position="110"/>
        <end position="292"/>
    </location>
</feature>
<keyword evidence="10 11" id="KW-0131">Cell cycle</keyword>
<dbReference type="NCBIfam" id="NF040815">
    <property type="entry name" value="recomb_XerA_Arch"/>
    <property type="match status" value="1"/>
</dbReference>
<dbReference type="InterPro" id="IPR010998">
    <property type="entry name" value="Integrase_recombinase_N"/>
</dbReference>
<dbReference type="InterPro" id="IPR011932">
    <property type="entry name" value="Recomb_XerD"/>
</dbReference>
<feature type="active site" evidence="11">
    <location>
        <position position="174"/>
    </location>
</feature>
<dbReference type="PANTHER" id="PTHR30349">
    <property type="entry name" value="PHAGE INTEGRASE-RELATED"/>
    <property type="match status" value="1"/>
</dbReference>
<organism evidence="14 15">
    <name type="scientific">Ostreibacterium oceani</name>
    <dbReference type="NCBI Taxonomy" id="2654998"/>
    <lineage>
        <taxon>Bacteria</taxon>
        <taxon>Pseudomonadati</taxon>
        <taxon>Pseudomonadota</taxon>
        <taxon>Gammaproteobacteria</taxon>
        <taxon>Cardiobacteriales</taxon>
        <taxon>Ostreibacteriaceae</taxon>
        <taxon>Ostreibacterium</taxon>
    </lineage>
</organism>
<gene>
    <name evidence="11 14" type="primary">xerD</name>
    <name evidence="14" type="ORF">GCU85_07020</name>
</gene>
<dbReference type="GO" id="GO:0051301">
    <property type="term" value="P:cell division"/>
    <property type="evidence" value="ECO:0007669"/>
    <property type="project" value="UniProtKB-KW"/>
</dbReference>
<dbReference type="PROSITE" id="PS51898">
    <property type="entry name" value="TYR_RECOMBINASE"/>
    <property type="match status" value="1"/>
</dbReference>
<evidence type="ECO:0000313" key="15">
    <source>
        <dbReference type="Proteomes" id="UP000471298"/>
    </source>
</evidence>
<accession>A0A6N7EV92</accession>
<feature type="active site" description="O-(3'-phospho-DNA)-tyrosine intermediate" evidence="11">
    <location>
        <position position="279"/>
    </location>
</feature>
<dbReference type="Pfam" id="PF00589">
    <property type="entry name" value="Phage_integrase"/>
    <property type="match status" value="1"/>
</dbReference>
<dbReference type="InParanoid" id="A0A6N7EV92"/>
<evidence type="ECO:0000256" key="9">
    <source>
        <dbReference type="ARBA" id="ARBA00023172"/>
    </source>
</evidence>
<dbReference type="CDD" id="cd00798">
    <property type="entry name" value="INT_XerDC_C"/>
    <property type="match status" value="1"/>
</dbReference>
<dbReference type="FunCoup" id="A0A6N7EV92">
    <property type="interactions" value="166"/>
</dbReference>
<dbReference type="Gene3D" id="1.10.150.130">
    <property type="match status" value="1"/>
</dbReference>
<dbReference type="NCBIfam" id="NF001399">
    <property type="entry name" value="PRK00283.1"/>
    <property type="match status" value="1"/>
</dbReference>
<evidence type="ECO:0000256" key="8">
    <source>
        <dbReference type="ARBA" id="ARBA00023125"/>
    </source>
</evidence>
<dbReference type="GO" id="GO:0007059">
    <property type="term" value="P:chromosome segregation"/>
    <property type="evidence" value="ECO:0007669"/>
    <property type="project" value="UniProtKB-UniRule"/>
</dbReference>
<dbReference type="InterPro" id="IPR013762">
    <property type="entry name" value="Integrase-like_cat_sf"/>
</dbReference>
<dbReference type="HAMAP" id="MF_01807">
    <property type="entry name" value="Recomb_XerD"/>
    <property type="match status" value="1"/>
</dbReference>
<keyword evidence="5 11" id="KW-0132">Cell division</keyword>
<dbReference type="HAMAP" id="MF_01808">
    <property type="entry name" value="Recomb_XerC_XerD"/>
    <property type="match status" value="1"/>
</dbReference>
<evidence type="ECO:0000256" key="1">
    <source>
        <dbReference type="ARBA" id="ARBA00004496"/>
    </source>
</evidence>
<keyword evidence="15" id="KW-1185">Reference proteome</keyword>
<evidence type="ECO:0000256" key="2">
    <source>
        <dbReference type="ARBA" id="ARBA00010450"/>
    </source>
</evidence>